<feature type="transmembrane region" description="Helical" evidence="5">
    <location>
        <begin position="21"/>
        <end position="47"/>
    </location>
</feature>
<name>A0ABP7CR04_9MICC</name>
<evidence type="ECO:0000256" key="1">
    <source>
        <dbReference type="ARBA" id="ARBA00004651"/>
    </source>
</evidence>
<feature type="transmembrane region" description="Helical" evidence="5">
    <location>
        <begin position="110"/>
        <end position="128"/>
    </location>
</feature>
<keyword evidence="3 5" id="KW-1133">Transmembrane helix</keyword>
<evidence type="ECO:0000313" key="8">
    <source>
        <dbReference type="Proteomes" id="UP001501536"/>
    </source>
</evidence>
<proteinExistence type="predicted"/>
<feature type="transmembrane region" description="Helical" evidence="5">
    <location>
        <begin position="53"/>
        <end position="78"/>
    </location>
</feature>
<dbReference type="Pfam" id="PF07690">
    <property type="entry name" value="MFS_1"/>
    <property type="match status" value="1"/>
</dbReference>
<dbReference type="PANTHER" id="PTHR23534">
    <property type="entry name" value="MFS PERMEASE"/>
    <property type="match status" value="1"/>
</dbReference>
<feature type="transmembrane region" description="Helical" evidence="5">
    <location>
        <begin position="85"/>
        <end position="104"/>
    </location>
</feature>
<feature type="transmembrane region" description="Helical" evidence="5">
    <location>
        <begin position="177"/>
        <end position="201"/>
    </location>
</feature>
<protein>
    <submittedName>
        <fullName evidence="7">MFS transporter</fullName>
    </submittedName>
</protein>
<keyword evidence="8" id="KW-1185">Reference proteome</keyword>
<dbReference type="PROSITE" id="PS50850">
    <property type="entry name" value="MFS"/>
    <property type="match status" value="1"/>
</dbReference>
<feature type="transmembrane region" description="Helical" evidence="5">
    <location>
        <begin position="149"/>
        <end position="165"/>
    </location>
</feature>
<dbReference type="Gene3D" id="1.20.1250.20">
    <property type="entry name" value="MFS general substrate transporter like domains"/>
    <property type="match status" value="1"/>
</dbReference>
<sequence length="413" mass="41005">MAYAAMKPAPLDVRTLQRRTVGALAAGQVLGAIGTGATVSLGSMLIVEVSGSAAWSGMAATTGTLGAALFAVPLAALALRRGRRVSLSTAGIIASLGGAVVVAAAGISNLLLLFIGMALMGAAQALNLQARFAAADLADPASRGRDLSLVVWSTTLGVIIGPNLFEPGEALGSWLALPSLTGGFAISLAAQLLATVIYLLALRPDPLIVALAATSTVPSGGHRSRGGGLALLRTSPAVRRAVATVALAHLVMVALMSMTPVHMSSHGSSLTIVGVTISLHMAGMYALSPVFGWLTDRLGGRPVVLLGQGLTAGALLAGLIWPHSVLGLTLGLILLGLGWSAATVAGATLVTSAAPTAQRPAAQGISDAMMNVAGALGGALAGPVLAAVAYPGLSVLLIVPVLVVVALQAARRG</sequence>
<feature type="transmembrane region" description="Helical" evidence="5">
    <location>
        <begin position="392"/>
        <end position="410"/>
    </location>
</feature>
<feature type="transmembrane region" description="Helical" evidence="5">
    <location>
        <begin position="270"/>
        <end position="291"/>
    </location>
</feature>
<dbReference type="EMBL" id="BAABCJ010000001">
    <property type="protein sequence ID" value="GAA3693364.1"/>
    <property type="molecule type" value="Genomic_DNA"/>
</dbReference>
<gene>
    <name evidence="7" type="ORF">GCM10022377_02470</name>
</gene>
<feature type="domain" description="Major facilitator superfamily (MFS) profile" evidence="6">
    <location>
        <begin position="20"/>
        <end position="412"/>
    </location>
</feature>
<dbReference type="PANTHER" id="PTHR23534:SF1">
    <property type="entry name" value="MAJOR FACILITATOR SUPERFAMILY PROTEIN"/>
    <property type="match status" value="1"/>
</dbReference>
<evidence type="ECO:0000256" key="5">
    <source>
        <dbReference type="SAM" id="Phobius"/>
    </source>
</evidence>
<evidence type="ECO:0000313" key="7">
    <source>
        <dbReference type="EMBL" id="GAA3693364.1"/>
    </source>
</evidence>
<evidence type="ECO:0000256" key="3">
    <source>
        <dbReference type="ARBA" id="ARBA00022989"/>
    </source>
</evidence>
<reference evidence="8" key="1">
    <citation type="journal article" date="2019" name="Int. J. Syst. Evol. Microbiol.">
        <title>The Global Catalogue of Microorganisms (GCM) 10K type strain sequencing project: providing services to taxonomists for standard genome sequencing and annotation.</title>
        <authorList>
            <consortium name="The Broad Institute Genomics Platform"/>
            <consortium name="The Broad Institute Genome Sequencing Center for Infectious Disease"/>
            <person name="Wu L."/>
            <person name="Ma J."/>
        </authorList>
    </citation>
    <scope>NUCLEOTIDE SEQUENCE [LARGE SCALE GENOMIC DNA]</scope>
    <source>
        <strain evidence="8">JCM 16961</strain>
    </source>
</reference>
<evidence type="ECO:0000259" key="6">
    <source>
        <dbReference type="PROSITE" id="PS50850"/>
    </source>
</evidence>
<dbReference type="Proteomes" id="UP001501536">
    <property type="component" value="Unassembled WGS sequence"/>
</dbReference>
<comment type="subcellular location">
    <subcellularLocation>
        <location evidence="1">Cell membrane</location>
        <topology evidence="1">Multi-pass membrane protein</topology>
    </subcellularLocation>
</comment>
<feature type="transmembrane region" description="Helical" evidence="5">
    <location>
        <begin position="241"/>
        <end position="258"/>
    </location>
</feature>
<comment type="caution">
    <text evidence="7">The sequence shown here is derived from an EMBL/GenBank/DDBJ whole genome shotgun (WGS) entry which is preliminary data.</text>
</comment>
<dbReference type="InterPro" id="IPR036259">
    <property type="entry name" value="MFS_trans_sf"/>
</dbReference>
<dbReference type="InterPro" id="IPR020846">
    <property type="entry name" value="MFS_dom"/>
</dbReference>
<evidence type="ECO:0000256" key="4">
    <source>
        <dbReference type="ARBA" id="ARBA00023136"/>
    </source>
</evidence>
<dbReference type="SUPFAM" id="SSF103473">
    <property type="entry name" value="MFS general substrate transporter"/>
    <property type="match status" value="1"/>
</dbReference>
<evidence type="ECO:0000256" key="2">
    <source>
        <dbReference type="ARBA" id="ARBA00022692"/>
    </source>
</evidence>
<accession>A0ABP7CR04</accession>
<keyword evidence="2 5" id="KW-0812">Transmembrane</keyword>
<dbReference type="InterPro" id="IPR011701">
    <property type="entry name" value="MFS"/>
</dbReference>
<keyword evidence="4 5" id="KW-0472">Membrane</keyword>
<organism evidence="7 8">
    <name type="scientific">Zhihengliuella alba</name>
    <dbReference type="NCBI Taxonomy" id="547018"/>
    <lineage>
        <taxon>Bacteria</taxon>
        <taxon>Bacillati</taxon>
        <taxon>Actinomycetota</taxon>
        <taxon>Actinomycetes</taxon>
        <taxon>Micrococcales</taxon>
        <taxon>Micrococcaceae</taxon>
        <taxon>Zhihengliuella</taxon>
    </lineage>
</organism>